<comment type="caution">
    <text evidence="2">The sequence shown here is derived from an EMBL/GenBank/DDBJ whole genome shotgun (WGS) entry which is preliminary data.</text>
</comment>
<dbReference type="InterPro" id="IPR046250">
    <property type="entry name" value="DUF6283"/>
</dbReference>
<evidence type="ECO:0000256" key="1">
    <source>
        <dbReference type="SAM" id="MobiDB-lite"/>
    </source>
</evidence>
<keyword evidence="3" id="KW-1185">Reference proteome</keyword>
<reference evidence="2 3" key="1">
    <citation type="journal article" date="2015" name="Antonie Van Leeuwenhoek">
        <title>Prauserella endophytica sp. nov., an endophytic actinobacterium isolated from Tamarix taklamakanensis.</title>
        <authorList>
            <person name="Liu J.M."/>
            <person name="Habden X."/>
            <person name="Guo L."/>
            <person name="Tuo L."/>
            <person name="Jiang Z.K."/>
            <person name="Liu S.W."/>
            <person name="Liu X.F."/>
            <person name="Chen L."/>
            <person name="Li R.F."/>
            <person name="Zhang Y.Q."/>
            <person name="Sun C.H."/>
        </authorList>
    </citation>
    <scope>NUCLEOTIDE SEQUENCE [LARGE SCALE GENOMIC DNA]</scope>
    <source>
        <strain evidence="2 3">CGMCC 4.7182</strain>
    </source>
</reference>
<gene>
    <name evidence="2" type="ORF">FCN18_35595</name>
</gene>
<dbReference type="EMBL" id="SWMS01000038">
    <property type="protein sequence ID" value="TKG60378.1"/>
    <property type="molecule type" value="Genomic_DNA"/>
</dbReference>
<dbReference type="Pfam" id="PF19800">
    <property type="entry name" value="DUF6283"/>
    <property type="match status" value="1"/>
</dbReference>
<protein>
    <submittedName>
        <fullName evidence="2">Uncharacterized protein</fullName>
    </submittedName>
</protein>
<organism evidence="2 3">
    <name type="scientific">Prauserella endophytica</name>
    <dbReference type="NCBI Taxonomy" id="1592324"/>
    <lineage>
        <taxon>Bacteria</taxon>
        <taxon>Bacillati</taxon>
        <taxon>Actinomycetota</taxon>
        <taxon>Actinomycetes</taxon>
        <taxon>Pseudonocardiales</taxon>
        <taxon>Pseudonocardiaceae</taxon>
        <taxon>Prauserella</taxon>
        <taxon>Prauserella coralliicola group</taxon>
    </lineage>
</organism>
<dbReference type="Proteomes" id="UP000309992">
    <property type="component" value="Unassembled WGS sequence"/>
</dbReference>
<sequence length="84" mass="8978">MFACHKTADGQEQACAGWLAVAGVHHLGVRLAVAIGRLAPETLNPTPGWPPLFGSFQQMAATQARRPSTEDSNFRPNGAPPDRQ</sequence>
<evidence type="ECO:0000313" key="3">
    <source>
        <dbReference type="Proteomes" id="UP000309992"/>
    </source>
</evidence>
<name>A0ABY2RVF2_9PSEU</name>
<feature type="region of interest" description="Disordered" evidence="1">
    <location>
        <begin position="59"/>
        <end position="84"/>
    </location>
</feature>
<proteinExistence type="predicted"/>
<accession>A0ABY2RVF2</accession>
<evidence type="ECO:0000313" key="2">
    <source>
        <dbReference type="EMBL" id="TKG60378.1"/>
    </source>
</evidence>